<name>A0AA43M7Z3_9BURK</name>
<evidence type="ECO:0000313" key="1">
    <source>
        <dbReference type="EMBL" id="MDH6503866.1"/>
    </source>
</evidence>
<keyword evidence="2" id="KW-1185">Reference proteome</keyword>
<dbReference type="GeneID" id="83596060"/>
<dbReference type="EMBL" id="JARXYA010000005">
    <property type="protein sequence ID" value="MDH6503866.1"/>
    <property type="molecule type" value="Genomic_DNA"/>
</dbReference>
<dbReference type="RefSeq" id="WP_076023516.1">
    <property type="nucleotide sequence ID" value="NZ_JAQFIK010000004.1"/>
</dbReference>
<dbReference type="AlphaFoldDB" id="A0AA43M7Z3"/>
<comment type="caution">
    <text evidence="1">The sequence shown here is derived from an EMBL/GenBank/DDBJ whole genome shotgun (WGS) entry which is preliminary data.</text>
</comment>
<accession>A0AA43M7Z3</accession>
<reference evidence="1" key="1">
    <citation type="submission" date="2023-04" db="EMBL/GenBank/DDBJ databases">
        <title>Genome Encyclopedia of Bacteria and Archaea VI: Functional Genomics of Type Strains.</title>
        <authorList>
            <person name="Whitman W."/>
        </authorList>
    </citation>
    <scope>NUCLEOTIDE SEQUENCE</scope>
    <source>
        <strain evidence="1">Enz.4-51</strain>
    </source>
</reference>
<proteinExistence type="predicted"/>
<evidence type="ECO:0000313" key="2">
    <source>
        <dbReference type="Proteomes" id="UP001161160"/>
    </source>
</evidence>
<sequence length="75" mass="8511">MRIKITKSLFMKARELAASTDEGNQPLFFMEGEYPAILTPDGKIEVISTSTIKAYFSFSQFRERISLGEFVILEA</sequence>
<organism evidence="1 2">
    <name type="scientific">Polynucleobacter sphagniphilus</name>
    <dbReference type="NCBI Taxonomy" id="1743169"/>
    <lineage>
        <taxon>Bacteria</taxon>
        <taxon>Pseudomonadati</taxon>
        <taxon>Pseudomonadota</taxon>
        <taxon>Betaproteobacteria</taxon>
        <taxon>Burkholderiales</taxon>
        <taxon>Burkholderiaceae</taxon>
        <taxon>Polynucleobacter</taxon>
    </lineage>
</organism>
<dbReference type="Proteomes" id="UP001161160">
    <property type="component" value="Unassembled WGS sequence"/>
</dbReference>
<protein>
    <submittedName>
        <fullName evidence="1">Uncharacterized protein</fullName>
    </submittedName>
</protein>
<gene>
    <name evidence="1" type="ORF">M2127_001170</name>
</gene>